<organism evidence="2 3">
    <name type="scientific">Budvicia aquatica</name>
    <dbReference type="NCBI Taxonomy" id="82979"/>
    <lineage>
        <taxon>Bacteria</taxon>
        <taxon>Pseudomonadati</taxon>
        <taxon>Pseudomonadota</taxon>
        <taxon>Gammaproteobacteria</taxon>
        <taxon>Enterobacterales</taxon>
        <taxon>Budviciaceae</taxon>
        <taxon>Budvicia</taxon>
    </lineage>
</organism>
<dbReference type="AlphaFoldDB" id="A0A484Z9W7"/>
<sequence>MNGFKYTILLMKSDALFIELLSLFASMSALIMSMLAALLYRGCNEN</sequence>
<accession>A0A484Z9W7</accession>
<evidence type="ECO:0000313" key="2">
    <source>
        <dbReference type="EMBL" id="VFS45217.1"/>
    </source>
</evidence>
<reference evidence="2 3" key="1">
    <citation type="submission" date="2019-03" db="EMBL/GenBank/DDBJ databases">
        <authorList>
            <consortium name="Pathogen Informatics"/>
        </authorList>
    </citation>
    <scope>NUCLEOTIDE SEQUENCE [LARGE SCALE GENOMIC DNA]</scope>
    <source>
        <strain evidence="2 3">NCTC12282</strain>
    </source>
</reference>
<evidence type="ECO:0000313" key="3">
    <source>
        <dbReference type="Proteomes" id="UP000373449"/>
    </source>
</evidence>
<feature type="transmembrane region" description="Helical" evidence="1">
    <location>
        <begin position="20"/>
        <end position="40"/>
    </location>
</feature>
<keyword evidence="1" id="KW-1133">Transmembrane helix</keyword>
<protein>
    <submittedName>
        <fullName evidence="2">Uncharacterized protein</fullName>
    </submittedName>
</protein>
<dbReference type="EMBL" id="CAADJA010000002">
    <property type="protein sequence ID" value="VFS45217.1"/>
    <property type="molecule type" value="Genomic_DNA"/>
</dbReference>
<gene>
    <name evidence="2" type="ORF">NCTC12282_00089</name>
</gene>
<dbReference type="Proteomes" id="UP000373449">
    <property type="component" value="Unassembled WGS sequence"/>
</dbReference>
<name>A0A484Z9W7_9GAMM</name>
<keyword evidence="1" id="KW-0812">Transmembrane</keyword>
<evidence type="ECO:0000256" key="1">
    <source>
        <dbReference type="SAM" id="Phobius"/>
    </source>
</evidence>
<keyword evidence="1" id="KW-0472">Membrane</keyword>
<proteinExistence type="predicted"/>